<dbReference type="InterPro" id="IPR004358">
    <property type="entry name" value="Sig_transdc_His_kin-like_C"/>
</dbReference>
<feature type="domain" description="CBS" evidence="13">
    <location>
        <begin position="87"/>
        <end position="145"/>
    </location>
</feature>
<dbReference type="PROSITE" id="PS50112">
    <property type="entry name" value="PAS"/>
    <property type="match status" value="3"/>
</dbReference>
<evidence type="ECO:0000256" key="8">
    <source>
        <dbReference type="PROSITE-ProRule" id="PRU00703"/>
    </source>
</evidence>
<keyword evidence="5" id="KW-0418">Kinase</keyword>
<dbReference type="InterPro" id="IPR001610">
    <property type="entry name" value="PAC"/>
</dbReference>
<keyword evidence="6" id="KW-0902">Two-component regulatory system</keyword>
<evidence type="ECO:0000256" key="3">
    <source>
        <dbReference type="ARBA" id="ARBA00022553"/>
    </source>
</evidence>
<evidence type="ECO:0000313" key="14">
    <source>
        <dbReference type="EMBL" id="MBE9212394.1"/>
    </source>
</evidence>
<dbReference type="CDD" id="cd00130">
    <property type="entry name" value="PAS"/>
    <property type="match status" value="4"/>
</dbReference>
<name>A0A8J7F4X9_9CYAN</name>
<dbReference type="PROSITE" id="PS50113">
    <property type="entry name" value="PAC"/>
    <property type="match status" value="4"/>
</dbReference>
<keyword evidence="15" id="KW-1185">Reference proteome</keyword>
<evidence type="ECO:0000256" key="4">
    <source>
        <dbReference type="ARBA" id="ARBA00022679"/>
    </source>
</evidence>
<dbReference type="SMART" id="SM00448">
    <property type="entry name" value="REC"/>
    <property type="match status" value="1"/>
</dbReference>
<dbReference type="PROSITE" id="PS50109">
    <property type="entry name" value="HIS_KIN"/>
    <property type="match status" value="1"/>
</dbReference>
<sequence>MSYITEFNNLLTLNRVIDTYCLTVTPETLVSDAISLMLNISYGDEDKASCVLIVQECCLMGIFTQADALRLAASGRDLSSIKIGEVMRREIISLKKSPNQDVFTVLRVMGEHRISHLPVVDEKDNFIGIIEEKKLLRMLVDEDDGIIDILQKQVELETKISELNYANADCNQAIIDISAAEAQIKFDANILAHVSDAVIAIDNEQKIIYLNKRAEEQYNINAAEFIGQNLSSVYEYSWLNLQDKQTAKESLSATGWWQGENIHIKKNGEQIYVELSVCFLNNNNGEKIGLLAVIRDITQRKQAEEKLRQTEALLQEAQRIAKIGSWSWDLTTDETWWSEEFYRFFNRNQDNINPDIQAINQFIYEEDRERVNQLIKNAIEQGIPYETEFRFIHSDGTLGYAFSCGKVERDETGKIVRFYGISKDISEYKQAEVALRESEERFRTMADTAPVLIWMAGCDKSCNYFNANWLEFTGRTLEEEIGNGWIEGVHPDDRESCVEIYFNAFDARQGFSMEYRLQNRNHEYRWILDKGSPRFNADGSFAGYIGSCIDITERKQAEEKIAEQAALLDVATDAILLISLEGKILYCNQGAERMYGWTAEEILGKSANELLYEDFSLELLEALQGVKRSGSWQGELRKITKQGREITVASRWTSVRDRAGNPKSILSVDTDITEKKQLENQFLRVQRLESLGTLASGIAHDLNNMLTPILAIAQLLPLKLGNVDETSQGMLVMLEANAKRGANLVKQVLSFARGDEGKHTVVQVKHLLKDIEDFVRGTFPKNIEIDRDLPAELWTVSADTTQLHQVLMNLVVNARDAMPDGGILTIAARNKFVDESYAKMNIEAKVGAYVVITIADTGIGISPQIIDRIFDPFFTTKEIGKGTGLGLSTVLGIVKNHGGFIEVSSKIGQGTQFKIYLPTIEGDVSSIPENKQLPRGNQELILVVDDETGICEIIKSTLESYNFRVVTAKDGIEAIAFYVQHKKEINVVLMDIMMPSMDGVTAIRTLQQMNPKIKIIAMSGLVSTEALAQASGTSIQGFLAKPFGADELLSILEKVTG</sequence>
<dbReference type="FunFam" id="3.30.450.20:FF:000099">
    <property type="entry name" value="Sensory box sensor histidine kinase"/>
    <property type="match status" value="1"/>
</dbReference>
<evidence type="ECO:0000256" key="2">
    <source>
        <dbReference type="ARBA" id="ARBA00012438"/>
    </source>
</evidence>
<dbReference type="InterPro" id="IPR000644">
    <property type="entry name" value="CBS_dom"/>
</dbReference>
<dbReference type="AlphaFoldDB" id="A0A8J7F4X9"/>
<dbReference type="SUPFAM" id="SSF55874">
    <property type="entry name" value="ATPase domain of HSP90 chaperone/DNA topoisomerase II/histidine kinase"/>
    <property type="match status" value="1"/>
</dbReference>
<dbReference type="Gene3D" id="3.40.50.2300">
    <property type="match status" value="1"/>
</dbReference>
<dbReference type="InterPro" id="IPR052162">
    <property type="entry name" value="Sensor_kinase/Photoreceptor"/>
</dbReference>
<dbReference type="InterPro" id="IPR013767">
    <property type="entry name" value="PAS_fold"/>
</dbReference>
<dbReference type="RefSeq" id="WP_193918292.1">
    <property type="nucleotide sequence ID" value="NZ_JADEWL010000014.1"/>
</dbReference>
<dbReference type="CDD" id="cd00156">
    <property type="entry name" value="REC"/>
    <property type="match status" value="1"/>
</dbReference>
<feature type="domain" description="PAS" evidence="11">
    <location>
        <begin position="190"/>
        <end position="236"/>
    </location>
</feature>
<dbReference type="Pfam" id="PF00989">
    <property type="entry name" value="PAS"/>
    <property type="match status" value="1"/>
</dbReference>
<dbReference type="SMART" id="SM00388">
    <property type="entry name" value="HisKA"/>
    <property type="match status" value="1"/>
</dbReference>
<keyword evidence="8" id="KW-0129">CBS domain</keyword>
<protein>
    <recommendedName>
        <fullName evidence="2">histidine kinase</fullName>
        <ecNumber evidence="2">2.7.13.3</ecNumber>
    </recommendedName>
</protein>
<feature type="domain" description="PAS" evidence="11">
    <location>
        <begin position="560"/>
        <end position="630"/>
    </location>
</feature>
<dbReference type="InterPro" id="IPR013655">
    <property type="entry name" value="PAS_fold_3"/>
</dbReference>
<dbReference type="Pfam" id="PF02518">
    <property type="entry name" value="HATPase_c"/>
    <property type="match status" value="1"/>
</dbReference>
<feature type="domain" description="PAC" evidence="12">
    <location>
        <begin position="385"/>
        <end position="437"/>
    </location>
</feature>
<dbReference type="GO" id="GO:0006355">
    <property type="term" value="P:regulation of DNA-templated transcription"/>
    <property type="evidence" value="ECO:0007669"/>
    <property type="project" value="InterPro"/>
</dbReference>
<dbReference type="Gene3D" id="2.10.70.100">
    <property type="match status" value="1"/>
</dbReference>
<evidence type="ECO:0000256" key="1">
    <source>
        <dbReference type="ARBA" id="ARBA00000085"/>
    </source>
</evidence>
<dbReference type="PANTHER" id="PTHR43304">
    <property type="entry name" value="PHYTOCHROME-LIKE PROTEIN CPH1"/>
    <property type="match status" value="1"/>
</dbReference>
<comment type="caution">
    <text evidence="14">The sequence shown here is derived from an EMBL/GenBank/DDBJ whole genome shotgun (WGS) entry which is preliminary data.</text>
</comment>
<gene>
    <name evidence="14" type="ORF">IQ247_06665</name>
</gene>
<dbReference type="SMART" id="SM00086">
    <property type="entry name" value="PAC"/>
    <property type="match status" value="4"/>
</dbReference>
<dbReference type="Pfam" id="PF00512">
    <property type="entry name" value="HisKA"/>
    <property type="match status" value="1"/>
</dbReference>
<dbReference type="InterPro" id="IPR003594">
    <property type="entry name" value="HATPase_dom"/>
</dbReference>
<dbReference type="SMART" id="SM00116">
    <property type="entry name" value="CBS"/>
    <property type="match status" value="2"/>
</dbReference>
<dbReference type="EC" id="2.7.13.3" evidence="2"/>
<comment type="catalytic activity">
    <reaction evidence="1">
        <text>ATP + protein L-histidine = ADP + protein N-phospho-L-histidine.</text>
        <dbReference type="EC" id="2.7.13.3"/>
    </reaction>
</comment>
<feature type="domain" description="CBS" evidence="13">
    <location>
        <begin position="17"/>
        <end position="78"/>
    </location>
</feature>
<dbReference type="InterPro" id="IPR046342">
    <property type="entry name" value="CBS_dom_sf"/>
</dbReference>
<dbReference type="SUPFAM" id="SSF55785">
    <property type="entry name" value="PYP-like sensor domain (PAS domain)"/>
    <property type="match status" value="4"/>
</dbReference>
<dbReference type="InterPro" id="IPR035965">
    <property type="entry name" value="PAS-like_dom_sf"/>
</dbReference>
<dbReference type="NCBIfam" id="TIGR00229">
    <property type="entry name" value="sensory_box"/>
    <property type="match status" value="4"/>
</dbReference>
<feature type="modified residue" description="4-aspartylphosphate" evidence="7">
    <location>
        <position position="991"/>
    </location>
</feature>
<feature type="domain" description="PAC" evidence="12">
    <location>
        <begin position="511"/>
        <end position="563"/>
    </location>
</feature>
<dbReference type="InterPro" id="IPR001789">
    <property type="entry name" value="Sig_transdc_resp-reg_receiver"/>
</dbReference>
<dbReference type="PROSITE" id="PS51371">
    <property type="entry name" value="CBS"/>
    <property type="match status" value="2"/>
</dbReference>
<dbReference type="PRINTS" id="PR00344">
    <property type="entry name" value="BCTRLSENSOR"/>
</dbReference>
<dbReference type="Gene3D" id="3.10.580.10">
    <property type="entry name" value="CBS-domain"/>
    <property type="match status" value="1"/>
</dbReference>
<dbReference type="SUPFAM" id="SSF54631">
    <property type="entry name" value="CBS-domain pair"/>
    <property type="match status" value="1"/>
</dbReference>
<dbReference type="SUPFAM" id="SSF47384">
    <property type="entry name" value="Homodimeric domain of signal transducing histidine kinase"/>
    <property type="match status" value="1"/>
</dbReference>
<dbReference type="Proteomes" id="UP000620559">
    <property type="component" value="Unassembled WGS sequence"/>
</dbReference>
<feature type="domain" description="Histidine kinase" evidence="9">
    <location>
        <begin position="697"/>
        <end position="921"/>
    </location>
</feature>
<dbReference type="SMART" id="SM00387">
    <property type="entry name" value="HATPase_c"/>
    <property type="match status" value="1"/>
</dbReference>
<dbReference type="Pfam" id="PF00571">
    <property type="entry name" value="CBS"/>
    <property type="match status" value="1"/>
</dbReference>
<keyword evidence="4" id="KW-0808">Transferase</keyword>
<evidence type="ECO:0000259" key="10">
    <source>
        <dbReference type="PROSITE" id="PS50110"/>
    </source>
</evidence>
<dbReference type="CDD" id="cd00082">
    <property type="entry name" value="HisKA"/>
    <property type="match status" value="1"/>
</dbReference>
<proteinExistence type="predicted"/>
<evidence type="ECO:0000256" key="5">
    <source>
        <dbReference type="ARBA" id="ARBA00022777"/>
    </source>
</evidence>
<feature type="domain" description="PAC" evidence="12">
    <location>
        <begin position="257"/>
        <end position="309"/>
    </location>
</feature>
<organism evidence="14 15">
    <name type="scientific">Plectonema cf. radiosum LEGE 06105</name>
    <dbReference type="NCBI Taxonomy" id="945769"/>
    <lineage>
        <taxon>Bacteria</taxon>
        <taxon>Bacillati</taxon>
        <taxon>Cyanobacteriota</taxon>
        <taxon>Cyanophyceae</taxon>
        <taxon>Oscillatoriophycideae</taxon>
        <taxon>Oscillatoriales</taxon>
        <taxon>Microcoleaceae</taxon>
        <taxon>Plectonema</taxon>
    </lineage>
</organism>
<accession>A0A8J7F4X9</accession>
<dbReference type="InterPro" id="IPR036097">
    <property type="entry name" value="HisK_dim/P_sf"/>
</dbReference>
<dbReference type="InterPro" id="IPR005467">
    <property type="entry name" value="His_kinase_dom"/>
</dbReference>
<dbReference type="InterPro" id="IPR000014">
    <property type="entry name" value="PAS"/>
</dbReference>
<reference evidence="14" key="1">
    <citation type="submission" date="2020-10" db="EMBL/GenBank/DDBJ databases">
        <authorList>
            <person name="Castelo-Branco R."/>
            <person name="Eusebio N."/>
            <person name="Adriana R."/>
            <person name="Vieira A."/>
            <person name="Brugerolle De Fraissinette N."/>
            <person name="Rezende De Castro R."/>
            <person name="Schneider M.P."/>
            <person name="Vasconcelos V."/>
            <person name="Leao P.N."/>
        </authorList>
    </citation>
    <scope>NUCLEOTIDE SEQUENCE</scope>
    <source>
        <strain evidence="14">LEGE 06105</strain>
    </source>
</reference>
<evidence type="ECO:0000259" key="13">
    <source>
        <dbReference type="PROSITE" id="PS51371"/>
    </source>
</evidence>
<dbReference type="InterPro" id="IPR011006">
    <property type="entry name" value="CheY-like_superfamily"/>
</dbReference>
<dbReference type="InterPro" id="IPR000700">
    <property type="entry name" value="PAS-assoc_C"/>
</dbReference>
<feature type="domain" description="PAC" evidence="12">
    <location>
        <begin position="632"/>
        <end position="684"/>
    </location>
</feature>
<keyword evidence="3 7" id="KW-0597">Phosphoprotein</keyword>
<dbReference type="Gene3D" id="3.30.450.20">
    <property type="entry name" value="PAS domain"/>
    <property type="match status" value="4"/>
</dbReference>
<dbReference type="Gene3D" id="1.10.287.130">
    <property type="match status" value="1"/>
</dbReference>
<dbReference type="Pfam" id="PF13426">
    <property type="entry name" value="PAS_9"/>
    <property type="match status" value="1"/>
</dbReference>
<evidence type="ECO:0000256" key="6">
    <source>
        <dbReference type="ARBA" id="ARBA00023012"/>
    </source>
</evidence>
<evidence type="ECO:0000259" key="11">
    <source>
        <dbReference type="PROSITE" id="PS50112"/>
    </source>
</evidence>
<dbReference type="SMART" id="SM00091">
    <property type="entry name" value="PAS"/>
    <property type="match status" value="4"/>
</dbReference>
<evidence type="ECO:0000259" key="9">
    <source>
        <dbReference type="PROSITE" id="PS50109"/>
    </source>
</evidence>
<dbReference type="Pfam" id="PF08447">
    <property type="entry name" value="PAS_3"/>
    <property type="match status" value="2"/>
</dbReference>
<dbReference type="Pfam" id="PF00072">
    <property type="entry name" value="Response_reg"/>
    <property type="match status" value="1"/>
</dbReference>
<dbReference type="Gene3D" id="3.30.565.10">
    <property type="entry name" value="Histidine kinase-like ATPase, C-terminal domain"/>
    <property type="match status" value="1"/>
</dbReference>
<dbReference type="GO" id="GO:0000155">
    <property type="term" value="F:phosphorelay sensor kinase activity"/>
    <property type="evidence" value="ECO:0007669"/>
    <property type="project" value="InterPro"/>
</dbReference>
<evidence type="ECO:0000313" key="15">
    <source>
        <dbReference type="Proteomes" id="UP000620559"/>
    </source>
</evidence>
<feature type="domain" description="PAS" evidence="11">
    <location>
        <begin position="438"/>
        <end position="508"/>
    </location>
</feature>
<evidence type="ECO:0000259" key="12">
    <source>
        <dbReference type="PROSITE" id="PS50113"/>
    </source>
</evidence>
<dbReference type="PANTHER" id="PTHR43304:SF1">
    <property type="entry name" value="PAC DOMAIN-CONTAINING PROTEIN"/>
    <property type="match status" value="1"/>
</dbReference>
<dbReference type="InterPro" id="IPR003661">
    <property type="entry name" value="HisK_dim/P_dom"/>
</dbReference>
<dbReference type="InterPro" id="IPR036890">
    <property type="entry name" value="HATPase_C_sf"/>
</dbReference>
<evidence type="ECO:0000256" key="7">
    <source>
        <dbReference type="PROSITE-ProRule" id="PRU00169"/>
    </source>
</evidence>
<dbReference type="PROSITE" id="PS50110">
    <property type="entry name" value="RESPONSE_REGULATORY"/>
    <property type="match status" value="1"/>
</dbReference>
<dbReference type="SUPFAM" id="SSF52172">
    <property type="entry name" value="CheY-like"/>
    <property type="match status" value="1"/>
</dbReference>
<feature type="domain" description="Response regulatory" evidence="10">
    <location>
        <begin position="940"/>
        <end position="1056"/>
    </location>
</feature>
<dbReference type="EMBL" id="JADEWL010000014">
    <property type="protein sequence ID" value="MBE9212394.1"/>
    <property type="molecule type" value="Genomic_DNA"/>
</dbReference>